<proteinExistence type="predicted"/>
<organism evidence="2 3">
    <name type="scientific">Stieleria maiorica</name>
    <dbReference type="NCBI Taxonomy" id="2795974"/>
    <lineage>
        <taxon>Bacteria</taxon>
        <taxon>Pseudomonadati</taxon>
        <taxon>Planctomycetota</taxon>
        <taxon>Planctomycetia</taxon>
        <taxon>Pirellulales</taxon>
        <taxon>Pirellulaceae</taxon>
        <taxon>Stieleria</taxon>
    </lineage>
</organism>
<name>A0A5B9M7E2_9BACT</name>
<feature type="transmembrane region" description="Helical" evidence="1">
    <location>
        <begin position="12"/>
        <end position="32"/>
    </location>
</feature>
<keyword evidence="1" id="KW-0472">Membrane</keyword>
<dbReference type="RefSeq" id="WP_147865933.1">
    <property type="nucleotide sequence ID" value="NZ_CP036264.1"/>
</dbReference>
<keyword evidence="1" id="KW-0812">Transmembrane</keyword>
<dbReference type="EMBL" id="CP036264">
    <property type="protein sequence ID" value="QEF96056.1"/>
    <property type="molecule type" value="Genomic_DNA"/>
</dbReference>
<sequence length="137" mass="15426">MAPSEKHPRSWLAWYLWLVGVVSQLAFVAAVMPESWIVKITARLQLEPFPETPLAFYLARQLSLLYGAVGIALIVVSYRISRFRKFIGFLALGIVAFGLLQGLIDLQSGMPIWWTAAESISSVIGGILLFWLHHRCR</sequence>
<reference evidence="2 3" key="1">
    <citation type="submission" date="2019-02" db="EMBL/GenBank/DDBJ databases">
        <title>Planctomycetal bacteria perform biofilm scaping via a novel small molecule.</title>
        <authorList>
            <person name="Jeske O."/>
            <person name="Boedeker C."/>
            <person name="Wiegand S."/>
            <person name="Breitling P."/>
            <person name="Kallscheuer N."/>
            <person name="Jogler M."/>
            <person name="Rohde M."/>
            <person name="Petersen J."/>
            <person name="Medema M.H."/>
            <person name="Surup F."/>
            <person name="Jogler C."/>
        </authorList>
    </citation>
    <scope>NUCLEOTIDE SEQUENCE [LARGE SCALE GENOMIC DNA]</scope>
    <source>
        <strain evidence="2 3">Mal15</strain>
    </source>
</reference>
<keyword evidence="1" id="KW-1133">Transmembrane helix</keyword>
<feature type="transmembrane region" description="Helical" evidence="1">
    <location>
        <begin position="86"/>
        <end position="104"/>
    </location>
</feature>
<dbReference type="AlphaFoldDB" id="A0A5B9M7E2"/>
<gene>
    <name evidence="2" type="ORF">Mal15_00820</name>
</gene>
<protein>
    <submittedName>
        <fullName evidence="2">Uncharacterized protein</fullName>
    </submittedName>
</protein>
<dbReference type="KEGG" id="smam:Mal15_00820"/>
<feature type="transmembrane region" description="Helical" evidence="1">
    <location>
        <begin position="54"/>
        <end position="74"/>
    </location>
</feature>
<keyword evidence="3" id="KW-1185">Reference proteome</keyword>
<feature type="transmembrane region" description="Helical" evidence="1">
    <location>
        <begin position="110"/>
        <end position="132"/>
    </location>
</feature>
<evidence type="ECO:0000256" key="1">
    <source>
        <dbReference type="SAM" id="Phobius"/>
    </source>
</evidence>
<evidence type="ECO:0000313" key="3">
    <source>
        <dbReference type="Proteomes" id="UP000321353"/>
    </source>
</evidence>
<dbReference type="Proteomes" id="UP000321353">
    <property type="component" value="Chromosome"/>
</dbReference>
<accession>A0A5B9M7E2</accession>
<evidence type="ECO:0000313" key="2">
    <source>
        <dbReference type="EMBL" id="QEF96056.1"/>
    </source>
</evidence>